<organism evidence="2 3">
    <name type="scientific">Soonwooa buanensis</name>
    <dbReference type="NCBI Taxonomy" id="619805"/>
    <lineage>
        <taxon>Bacteria</taxon>
        <taxon>Pseudomonadati</taxon>
        <taxon>Bacteroidota</taxon>
        <taxon>Flavobacteriia</taxon>
        <taxon>Flavobacteriales</taxon>
        <taxon>Weeksellaceae</taxon>
        <taxon>Chryseobacterium group</taxon>
        <taxon>Soonwooa</taxon>
    </lineage>
</organism>
<reference evidence="2 3" key="1">
    <citation type="submission" date="2017-02" db="EMBL/GenBank/DDBJ databases">
        <authorList>
            <person name="Peterson S.W."/>
        </authorList>
    </citation>
    <scope>NUCLEOTIDE SEQUENCE [LARGE SCALE GENOMIC DNA]</scope>
    <source>
        <strain evidence="2 3">DSM 22323</strain>
    </source>
</reference>
<dbReference type="EMBL" id="FUYZ01000002">
    <property type="protein sequence ID" value="SKB70208.1"/>
    <property type="molecule type" value="Genomic_DNA"/>
</dbReference>
<evidence type="ECO:0000313" key="2">
    <source>
        <dbReference type="EMBL" id="SKB70208.1"/>
    </source>
</evidence>
<dbReference type="STRING" id="619805.SAMN05660477_00667"/>
<evidence type="ECO:0008006" key="4">
    <source>
        <dbReference type="Google" id="ProtNLM"/>
    </source>
</evidence>
<dbReference type="OrthoDB" id="128937at2"/>
<accession>A0A1T5DEN3</accession>
<evidence type="ECO:0000313" key="3">
    <source>
        <dbReference type="Proteomes" id="UP000191112"/>
    </source>
</evidence>
<dbReference type="Proteomes" id="UP000191112">
    <property type="component" value="Unassembled WGS sequence"/>
</dbReference>
<feature type="chain" id="PRO_5012572223" description="Outer membrane lipoprotein-sorting protein" evidence="1">
    <location>
        <begin position="25"/>
        <end position="218"/>
    </location>
</feature>
<keyword evidence="3" id="KW-1185">Reference proteome</keyword>
<sequence>MNSYFSKLKIVLFLLIGCSFFSQKLPTSNEIISEYYKALGGLAKLEQVKYLKMQTTLTVDSKSYAGTEAWIAPNIFKKTQKLGHEEVIQLFDGKFGYVSQGDHREAMSEPIVQKLQKRKLIAALEFDADDFNKVEEARNGQQQFYVLIKSDSKIYFDKQTKLLSKIETSQGNQNFSDYKSFDGILFPTKIITTGQNKTSELTYQNILVNREVTYDDLQ</sequence>
<keyword evidence="1" id="KW-0732">Signal</keyword>
<evidence type="ECO:0000256" key="1">
    <source>
        <dbReference type="SAM" id="SignalP"/>
    </source>
</evidence>
<protein>
    <recommendedName>
        <fullName evidence="4">Outer membrane lipoprotein-sorting protein</fullName>
    </recommendedName>
</protein>
<proteinExistence type="predicted"/>
<feature type="signal peptide" evidence="1">
    <location>
        <begin position="1"/>
        <end position="24"/>
    </location>
</feature>
<name>A0A1T5DEN3_9FLAO</name>
<gene>
    <name evidence="2" type="ORF">SAMN05660477_00667</name>
</gene>
<dbReference type="AlphaFoldDB" id="A0A1T5DEN3"/>
<dbReference type="RefSeq" id="WP_079665960.1">
    <property type="nucleotide sequence ID" value="NZ_FUYZ01000002.1"/>
</dbReference>